<keyword evidence="4" id="KW-1185">Reference proteome</keyword>
<dbReference type="Proteomes" id="UP000053923">
    <property type="component" value="Unassembled WGS sequence"/>
</dbReference>
<dbReference type="InterPro" id="IPR025588">
    <property type="entry name" value="YcxB-like_C"/>
</dbReference>
<accession>A0A117MJY8</accession>
<dbReference type="RefSeq" id="WP_062714304.1">
    <property type="nucleotide sequence ID" value="NZ_LLZG01000407.1"/>
</dbReference>
<dbReference type="EMBL" id="LLZG01000407">
    <property type="protein sequence ID" value="KUL21552.1"/>
    <property type="molecule type" value="Genomic_DNA"/>
</dbReference>
<keyword evidence="1" id="KW-0472">Membrane</keyword>
<dbReference type="AlphaFoldDB" id="A0A117MJY8"/>
<sequence length="173" mass="19361">MDHQGRDIIEDAGAVELAFRPTRTDFLRAIQVRDRIRRLTVLRWALTVLFAGLGLFVAAAGPDAAVFVALCLLCSVMIWGTPRLQANQAFRTVSWQGEYRSTADETGITTVTDHVTTTLRWSAFRGYRETRDHLVMLSRDPSILLVGVFPKGAADPADVDRMRTLLARHLPRV</sequence>
<dbReference type="OrthoDB" id="4327547at2"/>
<evidence type="ECO:0000259" key="2">
    <source>
        <dbReference type="Pfam" id="PF14317"/>
    </source>
</evidence>
<gene>
    <name evidence="3" type="ORF">ADL12_44560</name>
</gene>
<feature type="domain" description="YcxB-like C-terminal" evidence="2">
    <location>
        <begin position="104"/>
        <end position="166"/>
    </location>
</feature>
<evidence type="ECO:0000313" key="3">
    <source>
        <dbReference type="EMBL" id="KUL21552.1"/>
    </source>
</evidence>
<comment type="caution">
    <text evidence="3">The sequence shown here is derived from an EMBL/GenBank/DDBJ whole genome shotgun (WGS) entry which is preliminary data.</text>
</comment>
<evidence type="ECO:0000313" key="4">
    <source>
        <dbReference type="Proteomes" id="UP000053923"/>
    </source>
</evidence>
<reference evidence="4" key="1">
    <citation type="submission" date="2015-10" db="EMBL/GenBank/DDBJ databases">
        <authorList>
            <person name="Ju K.-S."/>
            <person name="Doroghazi J.R."/>
            <person name="Metcalf W.W."/>
        </authorList>
    </citation>
    <scope>NUCLEOTIDE SEQUENCE [LARGE SCALE GENOMIC DNA]</scope>
    <source>
        <strain evidence="4">NRRL 3151</strain>
    </source>
</reference>
<dbReference type="Pfam" id="PF14317">
    <property type="entry name" value="YcxB"/>
    <property type="match status" value="1"/>
</dbReference>
<keyword evidence="1" id="KW-0812">Transmembrane</keyword>
<organism evidence="3 4">
    <name type="scientific">Streptomyces regalis</name>
    <dbReference type="NCBI Taxonomy" id="68262"/>
    <lineage>
        <taxon>Bacteria</taxon>
        <taxon>Bacillati</taxon>
        <taxon>Actinomycetota</taxon>
        <taxon>Actinomycetes</taxon>
        <taxon>Kitasatosporales</taxon>
        <taxon>Streptomycetaceae</taxon>
        <taxon>Streptomyces</taxon>
    </lineage>
</organism>
<name>A0A117MJY8_9ACTN</name>
<evidence type="ECO:0000256" key="1">
    <source>
        <dbReference type="SAM" id="Phobius"/>
    </source>
</evidence>
<protein>
    <recommendedName>
        <fullName evidence="2">YcxB-like C-terminal domain-containing protein</fullName>
    </recommendedName>
</protein>
<feature type="transmembrane region" description="Helical" evidence="1">
    <location>
        <begin position="64"/>
        <end position="81"/>
    </location>
</feature>
<feature type="transmembrane region" description="Helical" evidence="1">
    <location>
        <begin position="41"/>
        <end position="58"/>
    </location>
</feature>
<proteinExistence type="predicted"/>
<keyword evidence="1" id="KW-1133">Transmembrane helix</keyword>